<protein>
    <submittedName>
        <fullName evidence="2">DUF3618 domain-containing protein</fullName>
    </submittedName>
</protein>
<feature type="compositionally biased region" description="Low complexity" evidence="1">
    <location>
        <begin position="89"/>
        <end position="99"/>
    </location>
</feature>
<gene>
    <name evidence="2" type="ORF">OGH68_01370</name>
</gene>
<name>A0ABY6I307_STRPE</name>
<feature type="compositionally biased region" description="Basic and acidic residues" evidence="1">
    <location>
        <begin position="219"/>
        <end position="230"/>
    </location>
</feature>
<organism evidence="2 3">
    <name type="scientific">Streptomyces peucetius</name>
    <dbReference type="NCBI Taxonomy" id="1950"/>
    <lineage>
        <taxon>Bacteria</taxon>
        <taxon>Bacillati</taxon>
        <taxon>Actinomycetota</taxon>
        <taxon>Actinomycetes</taxon>
        <taxon>Kitasatosporales</taxon>
        <taxon>Streptomycetaceae</taxon>
        <taxon>Streptomyces</taxon>
    </lineage>
</organism>
<evidence type="ECO:0000256" key="1">
    <source>
        <dbReference type="SAM" id="MobiDB-lite"/>
    </source>
</evidence>
<dbReference type="Pfam" id="PF12277">
    <property type="entry name" value="DUF3618"/>
    <property type="match status" value="1"/>
</dbReference>
<accession>A0ABY6I307</accession>
<feature type="region of interest" description="Disordered" evidence="1">
    <location>
        <begin position="55"/>
        <end position="125"/>
    </location>
</feature>
<evidence type="ECO:0000313" key="2">
    <source>
        <dbReference type="EMBL" id="UYQ60257.1"/>
    </source>
</evidence>
<reference evidence="2" key="1">
    <citation type="submission" date="2022-10" db="EMBL/GenBank/DDBJ databases">
        <title>Cytochrome P450 Catalyzes Benzene Ring Formation in the Biosynthesis of Trialkyl-Substituted Aromatic Polyketides.</title>
        <authorList>
            <person name="Zhao E."/>
            <person name="Ge H."/>
        </authorList>
    </citation>
    <scope>NUCLEOTIDE SEQUENCE</scope>
    <source>
        <strain evidence="2">NA0869</strain>
    </source>
</reference>
<keyword evidence="3" id="KW-1185">Reference proteome</keyword>
<dbReference type="EMBL" id="CP107567">
    <property type="protein sequence ID" value="UYQ60257.1"/>
    <property type="molecule type" value="Genomic_DNA"/>
</dbReference>
<dbReference type="Proteomes" id="UP001163878">
    <property type="component" value="Chromosome"/>
</dbReference>
<dbReference type="RefSeq" id="WP_264241404.1">
    <property type="nucleotide sequence ID" value="NZ_CP107567.1"/>
</dbReference>
<proteinExistence type="predicted"/>
<sequence>MGTQPDELRSEVEHTRAHLARNVDLLADRMAPRRIARRKADSAQHRLRGIKEHVMGSAKESRSGLSSTAHSVADTAGQGADQVGEKAKATAGRARATAGKAKDTAGHLGSTAQQAPARMKERTQGSPLAAGVMAFGAGMLAAAFLPPSKAEERVGEQLREHSGELLEPVKQGAHEVQEGLRGPAGEAVEAVKSAAQDAARTTRDETRSAGQDTAQGLREVGRDETRRRAP</sequence>
<dbReference type="InterPro" id="IPR022062">
    <property type="entry name" value="DUF3618"/>
</dbReference>
<feature type="region of interest" description="Disordered" evidence="1">
    <location>
        <begin position="166"/>
        <end position="230"/>
    </location>
</feature>
<evidence type="ECO:0000313" key="3">
    <source>
        <dbReference type="Proteomes" id="UP001163878"/>
    </source>
</evidence>